<evidence type="ECO:0000313" key="9">
    <source>
        <dbReference type="EMBL" id="SAI55731.1"/>
    </source>
</evidence>
<dbReference type="GO" id="GO:0005524">
    <property type="term" value="F:ATP binding"/>
    <property type="evidence" value="ECO:0007669"/>
    <property type="project" value="UniProtKB-KW"/>
</dbReference>
<keyword evidence="1 7" id="KW-0813">Transport</keyword>
<dbReference type="InterPro" id="IPR008995">
    <property type="entry name" value="Mo/tungstate-bd_C_term_dom"/>
</dbReference>
<dbReference type="Gene3D" id="3.40.50.300">
    <property type="entry name" value="P-loop containing nucleotide triphosphate hydrolases"/>
    <property type="match status" value="1"/>
</dbReference>
<dbReference type="InterPro" id="IPR003439">
    <property type="entry name" value="ABC_transporter-like_ATP-bd"/>
</dbReference>
<keyword evidence="4 7" id="KW-0067">ATP-binding</keyword>
<dbReference type="Pfam" id="PF08402">
    <property type="entry name" value="TOBE_2"/>
    <property type="match status" value="1"/>
</dbReference>
<dbReference type="PROSITE" id="PS00211">
    <property type="entry name" value="ABC_TRANSPORTER_1"/>
    <property type="match status" value="1"/>
</dbReference>
<evidence type="ECO:0000256" key="7">
    <source>
        <dbReference type="RuleBase" id="RU364083"/>
    </source>
</evidence>
<evidence type="ECO:0000256" key="5">
    <source>
        <dbReference type="ARBA" id="ARBA00022967"/>
    </source>
</evidence>
<comment type="subunit">
    <text evidence="7">The complex is composed of two ATP-binding proteins (PotA), two transmembrane proteins (PotB and PotC) and a solute-binding protein (PotD).</text>
</comment>
<protein>
    <recommendedName>
        <fullName evidence="7">Spermidine/putrescine import ATP-binding protein PotA</fullName>
        <ecNumber evidence="7">7.6.2.11</ecNumber>
    </recommendedName>
</protein>
<dbReference type="SMART" id="SM00382">
    <property type="entry name" value="AAA"/>
    <property type="match status" value="1"/>
</dbReference>
<organism evidence="9 10">
    <name type="scientific">Bordetella ansorpii</name>
    <dbReference type="NCBI Taxonomy" id="288768"/>
    <lineage>
        <taxon>Bacteria</taxon>
        <taxon>Pseudomonadati</taxon>
        <taxon>Pseudomonadota</taxon>
        <taxon>Betaproteobacteria</taxon>
        <taxon>Burkholderiales</taxon>
        <taxon>Alcaligenaceae</taxon>
        <taxon>Bordetella</taxon>
    </lineage>
</organism>
<dbReference type="GO" id="GO:0016887">
    <property type="term" value="F:ATP hydrolysis activity"/>
    <property type="evidence" value="ECO:0007669"/>
    <property type="project" value="InterPro"/>
</dbReference>
<dbReference type="InterPro" id="IPR027417">
    <property type="entry name" value="P-loop_NTPase"/>
</dbReference>
<dbReference type="Proteomes" id="UP000077037">
    <property type="component" value="Unassembled WGS sequence"/>
</dbReference>
<name>A0A157RCH1_9BORD</name>
<reference evidence="9 10" key="1">
    <citation type="submission" date="2016-03" db="EMBL/GenBank/DDBJ databases">
        <authorList>
            <consortium name="Pathogen Informatics"/>
        </authorList>
    </citation>
    <scope>NUCLEOTIDE SEQUENCE [LARGE SCALE GENOMIC DNA]</scope>
    <source>
        <strain evidence="9 10">NCTC13364</strain>
    </source>
</reference>
<dbReference type="InterPro" id="IPR005893">
    <property type="entry name" value="PotA-like"/>
</dbReference>
<dbReference type="Gene3D" id="2.40.50.100">
    <property type="match status" value="1"/>
</dbReference>
<comment type="catalytic activity">
    <reaction evidence="7">
        <text>ATP + H2O + polyamine-[polyamine-binding protein]Side 1 = ADP + phosphate + polyamineSide 2 + [polyamine-binding protein]Side 1.</text>
        <dbReference type="EC" id="7.6.2.11"/>
    </reaction>
</comment>
<dbReference type="InterPro" id="IPR017871">
    <property type="entry name" value="ABC_transporter-like_CS"/>
</dbReference>
<evidence type="ECO:0000256" key="2">
    <source>
        <dbReference type="ARBA" id="ARBA00022475"/>
    </source>
</evidence>
<dbReference type="NCBIfam" id="TIGR01187">
    <property type="entry name" value="potA"/>
    <property type="match status" value="1"/>
</dbReference>
<dbReference type="PROSITE" id="PS50893">
    <property type="entry name" value="ABC_TRANSPORTER_2"/>
    <property type="match status" value="1"/>
</dbReference>
<keyword evidence="9" id="KW-0378">Hydrolase</keyword>
<evidence type="ECO:0000259" key="8">
    <source>
        <dbReference type="PROSITE" id="PS50893"/>
    </source>
</evidence>
<evidence type="ECO:0000256" key="1">
    <source>
        <dbReference type="ARBA" id="ARBA00022448"/>
    </source>
</evidence>
<dbReference type="GO" id="GO:0015417">
    <property type="term" value="F:ABC-type polyamine transporter activity"/>
    <property type="evidence" value="ECO:0007669"/>
    <property type="project" value="UniProtKB-EC"/>
</dbReference>
<dbReference type="EC" id="7.6.2.11" evidence="7"/>
<dbReference type="EMBL" id="FKBS01000029">
    <property type="protein sequence ID" value="SAI55731.1"/>
    <property type="molecule type" value="Genomic_DNA"/>
</dbReference>
<keyword evidence="2 7" id="KW-1003">Cell membrane</keyword>
<dbReference type="GO" id="GO:0015847">
    <property type="term" value="P:putrescine transport"/>
    <property type="evidence" value="ECO:0007669"/>
    <property type="project" value="UniProtKB-ARBA"/>
</dbReference>
<feature type="domain" description="ABC transporter" evidence="8">
    <location>
        <begin position="18"/>
        <end position="248"/>
    </location>
</feature>
<dbReference type="InterPro" id="IPR050093">
    <property type="entry name" value="ABC_SmlMolc_Importer"/>
</dbReference>
<evidence type="ECO:0000256" key="3">
    <source>
        <dbReference type="ARBA" id="ARBA00022741"/>
    </source>
</evidence>
<dbReference type="Pfam" id="PF00005">
    <property type="entry name" value="ABC_tran"/>
    <property type="match status" value="1"/>
</dbReference>
<evidence type="ECO:0000256" key="4">
    <source>
        <dbReference type="ARBA" id="ARBA00022840"/>
    </source>
</evidence>
<gene>
    <name evidence="9" type="primary">potA_9</name>
    <name evidence="7" type="synonym">potA</name>
    <name evidence="9" type="ORF">SAMEA1982600_04666</name>
</gene>
<evidence type="ECO:0000313" key="10">
    <source>
        <dbReference type="Proteomes" id="UP000077037"/>
    </source>
</evidence>
<comment type="similarity">
    <text evidence="7">Belongs to the ABC transporter superfamily. Spermidine/putrescine importer (TC 3.A.1.11.1) family.</text>
</comment>
<comment type="function">
    <text evidence="7">Part of the ABC transporter complex PotABCD involved in spermidine/putrescine import. Responsible for energy coupling to the transport system.</text>
</comment>
<dbReference type="SUPFAM" id="SSF52540">
    <property type="entry name" value="P-loop containing nucleoside triphosphate hydrolases"/>
    <property type="match status" value="1"/>
</dbReference>
<dbReference type="PANTHER" id="PTHR42781:SF4">
    <property type="entry name" value="SPERMIDINE_PUTRESCINE IMPORT ATP-BINDING PROTEIN POTA"/>
    <property type="match status" value="1"/>
</dbReference>
<dbReference type="GO" id="GO:0043190">
    <property type="term" value="C:ATP-binding cassette (ABC) transporter complex"/>
    <property type="evidence" value="ECO:0007669"/>
    <property type="project" value="InterPro"/>
</dbReference>
<proteinExistence type="inferred from homology"/>
<dbReference type="RefSeq" id="WP_082887446.1">
    <property type="nucleotide sequence ID" value="NZ_FKBS01000029.1"/>
</dbReference>
<keyword evidence="6 7" id="KW-0472">Membrane</keyword>
<keyword evidence="3 7" id="KW-0547">Nucleotide-binding</keyword>
<evidence type="ECO:0000256" key="6">
    <source>
        <dbReference type="ARBA" id="ARBA00023136"/>
    </source>
</evidence>
<dbReference type="SUPFAM" id="SSF50331">
    <property type="entry name" value="MOP-like"/>
    <property type="match status" value="1"/>
</dbReference>
<dbReference type="InterPro" id="IPR003593">
    <property type="entry name" value="AAA+_ATPase"/>
</dbReference>
<dbReference type="InterPro" id="IPR013611">
    <property type="entry name" value="Transp-assoc_OB_typ2"/>
</dbReference>
<dbReference type="PANTHER" id="PTHR42781">
    <property type="entry name" value="SPERMIDINE/PUTRESCINE IMPORT ATP-BINDING PROTEIN POTA"/>
    <property type="match status" value="1"/>
</dbReference>
<sequence length="408" mass="43899">MQANHLAPAAGPVVSRQLTLDGISKRFKGTVALQQISLAVQPGELISLLGPSGCGKTTTLRLVAGFEFPDEGAVRIDGEDISHLPPNKRGLGMVFQNYSLFPHLTVAQNIGFGLKMAGAPRERIASEVRRMLDTVRLGDYGDRAITQLSGGQQQRVALARAIVTNPSVLLLDEPLGALDKNLREDMQFEIRKLQQDLGITSVMVTHDQEEAMTMSDRIVVMSQGRILQIGKPDEVYDQPRTRFVAEFLGTANILACRLENATGNRLEFSVLRQDAAPSGARTQQTAHRICLNGEALPAWLRAGAIAEIAIRPEKLRIGAGNGPSLTGTVLQHVFRGAQHSYKVEVSAIGATLTVNQAADTRRGAAHAPGDTIPLSFDEDAAILLHPEDVAAQAQAECADIAHPERKAA</sequence>
<keyword evidence="5 7" id="KW-1278">Translocase</keyword>
<dbReference type="AlphaFoldDB" id="A0A157RCH1"/>
<accession>A0A157RCH1</accession>
<dbReference type="OrthoDB" id="5298774at2"/>
<dbReference type="FunFam" id="3.40.50.300:FF:000133">
    <property type="entry name" value="Spermidine/putrescine import ATP-binding protein PotA"/>
    <property type="match status" value="1"/>
</dbReference>